<gene>
    <name evidence="2" type="ORF">OBE_07431</name>
</gene>
<name>K1T7L5_9ZZZZ</name>
<feature type="transmembrane region" description="Helical" evidence="1">
    <location>
        <begin position="113"/>
        <end position="137"/>
    </location>
</feature>
<feature type="transmembrane region" description="Helical" evidence="1">
    <location>
        <begin position="178"/>
        <end position="204"/>
    </location>
</feature>
<dbReference type="InterPro" id="IPR045798">
    <property type="entry name" value="TrbL_Firmicutes"/>
</dbReference>
<dbReference type="EMBL" id="AJWZ01005107">
    <property type="protein sequence ID" value="EKC63504.1"/>
    <property type="molecule type" value="Genomic_DNA"/>
</dbReference>
<feature type="transmembrane region" description="Helical" evidence="1">
    <location>
        <begin position="75"/>
        <end position="93"/>
    </location>
</feature>
<evidence type="ECO:0000313" key="2">
    <source>
        <dbReference type="EMBL" id="EKC63504.1"/>
    </source>
</evidence>
<sequence length="290" mass="31620">MNALENWFKEILSGAIEGCLNTVNDMLSGALNNNDDTGLNGIFSQFLGDPTTFTGTTGSGGTSIWTTIEKLSNDVIVPIGAFMLMIVVCYELFSMVVEGNNFRDFDDSIFIRWILKSFCGILLVSNVFYIATGIFVFGTDAVNSGLNTLFGTGKFISADVVNSSGFHQALMSQDIGTLITTLIIAFVIIIVSFVLLAAIVIVLASRIIDVYMMLSISPIPMATMMNKDWGDIGKNWLRNLLALAFQGFFIIVALAIFKTLFNNTLKNMMSGQDVVMTMATLLGFVVAFIF</sequence>
<organism evidence="2">
    <name type="scientific">human gut metagenome</name>
    <dbReference type="NCBI Taxonomy" id="408170"/>
    <lineage>
        <taxon>unclassified sequences</taxon>
        <taxon>metagenomes</taxon>
        <taxon>organismal metagenomes</taxon>
    </lineage>
</organism>
<feature type="non-terminal residue" evidence="2">
    <location>
        <position position="290"/>
    </location>
</feature>
<dbReference type="AlphaFoldDB" id="K1T7L5"/>
<protein>
    <recommendedName>
        <fullName evidence="3">TrbL/VirB6 plasmid conjugal transfer protein</fullName>
    </recommendedName>
</protein>
<feature type="transmembrane region" description="Helical" evidence="1">
    <location>
        <begin position="269"/>
        <end position="289"/>
    </location>
</feature>
<evidence type="ECO:0008006" key="3">
    <source>
        <dbReference type="Google" id="ProtNLM"/>
    </source>
</evidence>
<feature type="transmembrane region" description="Helical" evidence="1">
    <location>
        <begin position="236"/>
        <end position="257"/>
    </location>
</feature>
<reference evidence="2" key="1">
    <citation type="journal article" date="2013" name="Environ. Microbiol.">
        <title>Microbiota from the distal guts of lean and obese adolescents exhibit partial functional redundancy besides clear differences in community structure.</title>
        <authorList>
            <person name="Ferrer M."/>
            <person name="Ruiz A."/>
            <person name="Lanza F."/>
            <person name="Haange S.B."/>
            <person name="Oberbach A."/>
            <person name="Till H."/>
            <person name="Bargiela R."/>
            <person name="Campoy C."/>
            <person name="Segura M.T."/>
            <person name="Richter M."/>
            <person name="von Bergen M."/>
            <person name="Seifert J."/>
            <person name="Suarez A."/>
        </authorList>
    </citation>
    <scope>NUCLEOTIDE SEQUENCE</scope>
</reference>
<comment type="caution">
    <text evidence="2">The sequence shown here is derived from an EMBL/GenBank/DDBJ whole genome shotgun (WGS) entry which is preliminary data.</text>
</comment>
<keyword evidence="1" id="KW-0812">Transmembrane</keyword>
<keyword evidence="1" id="KW-0472">Membrane</keyword>
<proteinExistence type="predicted"/>
<evidence type="ECO:0000256" key="1">
    <source>
        <dbReference type="SAM" id="Phobius"/>
    </source>
</evidence>
<dbReference type="Pfam" id="PF19478">
    <property type="entry name" value="TrbL_2"/>
    <property type="match status" value="1"/>
</dbReference>
<keyword evidence="1" id="KW-1133">Transmembrane helix</keyword>
<accession>K1T7L5</accession>